<dbReference type="SUPFAM" id="SSF52833">
    <property type="entry name" value="Thioredoxin-like"/>
    <property type="match status" value="1"/>
</dbReference>
<comment type="caution">
    <text evidence="14">The sequence shown here is derived from an EMBL/GenBank/DDBJ whole genome shotgun (WGS) entry which is preliminary data.</text>
</comment>
<dbReference type="Pfam" id="PF00462">
    <property type="entry name" value="Glutaredoxin"/>
    <property type="match status" value="1"/>
</dbReference>
<feature type="binding site" evidence="9">
    <location>
        <position position="284"/>
    </location>
    <ligand>
        <name>pyridoxal 5'-phosphate</name>
        <dbReference type="ChEBI" id="CHEBI:597326"/>
    </ligand>
</feature>
<dbReference type="InterPro" id="IPR001926">
    <property type="entry name" value="TrpB-like_PALP"/>
</dbReference>
<protein>
    <recommendedName>
        <fullName evidence="11">Cysteine synthase</fullName>
        <ecNumber evidence="11">2.5.1.47</ecNumber>
    </recommendedName>
</protein>
<dbReference type="PANTHER" id="PTHR10314">
    <property type="entry name" value="CYSTATHIONINE BETA-SYNTHASE"/>
    <property type="match status" value="1"/>
</dbReference>
<dbReference type="SUPFAM" id="SSF53686">
    <property type="entry name" value="Tryptophan synthase beta subunit-like PLP-dependent enzymes"/>
    <property type="match status" value="1"/>
</dbReference>
<dbReference type="NCBIfam" id="TIGR01136">
    <property type="entry name" value="cysKM"/>
    <property type="match status" value="1"/>
</dbReference>
<evidence type="ECO:0000256" key="8">
    <source>
        <dbReference type="ARBA" id="ARBA00047931"/>
    </source>
</evidence>
<keyword evidence="6 9" id="KW-0663">Pyridoxal phosphate</keyword>
<evidence type="ECO:0000256" key="11">
    <source>
        <dbReference type="RuleBase" id="RU003985"/>
    </source>
</evidence>
<dbReference type="Proteomes" id="UP000664654">
    <property type="component" value="Unassembled WGS sequence"/>
</dbReference>
<gene>
    <name evidence="14" type="primary">cysK</name>
    <name evidence="14" type="ORF">J0A66_09235</name>
</gene>
<evidence type="ECO:0000256" key="5">
    <source>
        <dbReference type="ARBA" id="ARBA00022679"/>
    </source>
</evidence>
<dbReference type="PROSITE" id="PS51354">
    <property type="entry name" value="GLUTAREDOXIN_2"/>
    <property type="match status" value="1"/>
</dbReference>
<evidence type="ECO:0000259" key="13">
    <source>
        <dbReference type="Pfam" id="PF00462"/>
    </source>
</evidence>
<evidence type="ECO:0000256" key="10">
    <source>
        <dbReference type="PIRSR" id="PIRSR605856-51"/>
    </source>
</evidence>
<evidence type="ECO:0000313" key="15">
    <source>
        <dbReference type="Proteomes" id="UP000664654"/>
    </source>
</evidence>
<dbReference type="Gene3D" id="3.40.50.1100">
    <property type="match status" value="2"/>
</dbReference>
<dbReference type="InterPro" id="IPR050214">
    <property type="entry name" value="Cys_Synth/Cystath_Beta-Synth"/>
</dbReference>
<evidence type="ECO:0000256" key="3">
    <source>
        <dbReference type="ARBA" id="ARBA00007103"/>
    </source>
</evidence>
<keyword evidence="5 11" id="KW-0808">Transferase</keyword>
<dbReference type="PROSITE" id="PS00901">
    <property type="entry name" value="CYS_SYNTHASE"/>
    <property type="match status" value="1"/>
</dbReference>
<dbReference type="InterPro" id="IPR036052">
    <property type="entry name" value="TrpB-like_PALP_sf"/>
</dbReference>
<dbReference type="InterPro" id="IPR001216">
    <property type="entry name" value="P-phosphate_BS"/>
</dbReference>
<dbReference type="InterPro" id="IPR002109">
    <property type="entry name" value="Glutaredoxin"/>
</dbReference>
<feature type="binding site" evidence="9">
    <location>
        <position position="72"/>
    </location>
    <ligand>
        <name>pyridoxal 5'-phosphate</name>
        <dbReference type="ChEBI" id="CHEBI:597326"/>
    </ligand>
</feature>
<dbReference type="GO" id="GO:0004124">
    <property type="term" value="F:cysteine synthase activity"/>
    <property type="evidence" value="ECO:0007669"/>
    <property type="project" value="UniProtKB-UniRule"/>
</dbReference>
<dbReference type="RefSeq" id="WP_206573510.1">
    <property type="nucleotide sequence ID" value="NZ_JAFKCV010000004.1"/>
</dbReference>
<keyword evidence="7 11" id="KW-0198">Cysteine biosynthesis</keyword>
<dbReference type="GO" id="GO:0006535">
    <property type="term" value="P:cysteine biosynthetic process from serine"/>
    <property type="evidence" value="ECO:0007669"/>
    <property type="project" value="UniProtKB-UniRule"/>
</dbReference>
<keyword evidence="15" id="KW-1185">Reference proteome</keyword>
<dbReference type="AlphaFoldDB" id="A0A939DND5"/>
<proteinExistence type="inferred from homology"/>
<dbReference type="EC" id="2.5.1.47" evidence="11"/>
<comment type="cofactor">
    <cofactor evidence="1 9 11">
        <name>pyridoxal 5'-phosphate</name>
        <dbReference type="ChEBI" id="CHEBI:597326"/>
    </cofactor>
</comment>
<dbReference type="Gene3D" id="3.40.30.10">
    <property type="entry name" value="Glutaredoxin"/>
    <property type="match status" value="1"/>
</dbReference>
<evidence type="ECO:0000256" key="6">
    <source>
        <dbReference type="ARBA" id="ARBA00022898"/>
    </source>
</evidence>
<dbReference type="FunFam" id="3.40.50.1100:FF:000003">
    <property type="entry name" value="Cystathionine beta-synthase"/>
    <property type="match status" value="1"/>
</dbReference>
<evidence type="ECO:0000256" key="7">
    <source>
        <dbReference type="ARBA" id="ARBA00023192"/>
    </source>
</evidence>
<evidence type="ECO:0000256" key="4">
    <source>
        <dbReference type="ARBA" id="ARBA00022605"/>
    </source>
</evidence>
<feature type="modified residue" description="N6-(pyridoxal phosphate)lysine" evidence="10">
    <location>
        <position position="42"/>
    </location>
</feature>
<organism evidence="14 15">
    <name type="scientific">Bowmanella dokdonensis</name>
    <dbReference type="NCBI Taxonomy" id="751969"/>
    <lineage>
        <taxon>Bacteria</taxon>
        <taxon>Pseudomonadati</taxon>
        <taxon>Pseudomonadota</taxon>
        <taxon>Gammaproteobacteria</taxon>
        <taxon>Alteromonadales</taxon>
        <taxon>Alteromonadaceae</taxon>
        <taxon>Bowmanella</taxon>
    </lineage>
</organism>
<sequence length="487" mass="53193">MLYQNVLDTIGNTPVIKLQRMAPQDVNVYVKLESFNPSGSVKDRMARAVIEEAENTGELRPGQTIVEATSGNTGIGLAMVCAQKGYPLVIVMAESFSIERRKLMRFLGAKVVLTPASEKGTGMIRKAEELARQHGWWQPKQFENPVNSQIHERTTAVEILQDFKELGLDYFVAGFGTSGTLAGVARVLKDQSPRTRIIACEPDNSPVLANARLQPRDEQGKAIGSHPLFRPHLMQGWAPDFVPPLIEPVMSDGLIDQIYGIEGNKALNTTRMLAQQEGIFVGISSGAALSGALALAQKVPAGSNILCLLADTGERYLSTPLFADIQAEMDADEQAISKFTANYRFDSKGSPAATLAVFEPDPAIRDLVQTEISGNEVVMFALEWCEFCWSVRKLLDKLGIAFRSVDLDSVAYQQDNLGGEIRKVLTADFGIATLPVVLARGNLIGGCTETFEAYKSGQLAHLLERQLKVPDAGFDPYSLLPAWLHSR</sequence>
<comment type="similarity">
    <text evidence="3 11">Belongs to the cysteine synthase/cystathionine beta-synthase family.</text>
</comment>
<reference evidence="14" key="1">
    <citation type="submission" date="2021-03" db="EMBL/GenBank/DDBJ databases">
        <title>novel species isolated from a fishpond in China.</title>
        <authorList>
            <person name="Lu H."/>
            <person name="Cai Z."/>
        </authorList>
    </citation>
    <scope>NUCLEOTIDE SEQUENCE</scope>
    <source>
        <strain evidence="14">JCM 30855</strain>
    </source>
</reference>
<dbReference type="NCBIfam" id="TIGR01139">
    <property type="entry name" value="cysK"/>
    <property type="match status" value="1"/>
</dbReference>
<comment type="pathway">
    <text evidence="2">Amino-acid biosynthesis; L-cysteine biosynthesis; L-cysteine from L-serine: step 2/2.</text>
</comment>
<dbReference type="EMBL" id="JAFKCV010000004">
    <property type="protein sequence ID" value="MBN7825402.1"/>
    <property type="molecule type" value="Genomic_DNA"/>
</dbReference>
<dbReference type="InterPro" id="IPR036249">
    <property type="entry name" value="Thioredoxin-like_sf"/>
</dbReference>
<evidence type="ECO:0000256" key="1">
    <source>
        <dbReference type="ARBA" id="ARBA00001933"/>
    </source>
</evidence>
<feature type="binding site" evidence="9">
    <location>
        <begin position="176"/>
        <end position="180"/>
    </location>
    <ligand>
        <name>pyridoxal 5'-phosphate</name>
        <dbReference type="ChEBI" id="CHEBI:597326"/>
    </ligand>
</feature>
<feature type="domain" description="Glutaredoxin" evidence="13">
    <location>
        <begin position="377"/>
        <end position="444"/>
    </location>
</feature>
<dbReference type="Pfam" id="PF00291">
    <property type="entry name" value="PALP"/>
    <property type="match status" value="1"/>
</dbReference>
<accession>A0A939DND5</accession>
<evidence type="ECO:0000256" key="2">
    <source>
        <dbReference type="ARBA" id="ARBA00004962"/>
    </source>
</evidence>
<dbReference type="InterPro" id="IPR005859">
    <property type="entry name" value="CysK"/>
</dbReference>
<comment type="catalytic activity">
    <reaction evidence="8 11">
        <text>O-acetyl-L-serine + hydrogen sulfide = L-cysteine + acetate</text>
        <dbReference type="Rhea" id="RHEA:14829"/>
        <dbReference type="ChEBI" id="CHEBI:29919"/>
        <dbReference type="ChEBI" id="CHEBI:30089"/>
        <dbReference type="ChEBI" id="CHEBI:35235"/>
        <dbReference type="ChEBI" id="CHEBI:58340"/>
        <dbReference type="EC" id="2.5.1.47"/>
    </reaction>
</comment>
<evidence type="ECO:0000256" key="9">
    <source>
        <dbReference type="PIRSR" id="PIRSR605856-50"/>
    </source>
</evidence>
<evidence type="ECO:0000259" key="12">
    <source>
        <dbReference type="Pfam" id="PF00291"/>
    </source>
</evidence>
<evidence type="ECO:0000313" key="14">
    <source>
        <dbReference type="EMBL" id="MBN7825402.1"/>
    </source>
</evidence>
<feature type="domain" description="Tryptophan synthase beta chain-like PALP" evidence="12">
    <location>
        <begin position="7"/>
        <end position="311"/>
    </location>
</feature>
<dbReference type="InterPro" id="IPR005856">
    <property type="entry name" value="Cys_synth"/>
</dbReference>
<name>A0A939DND5_9ALTE</name>
<dbReference type="CDD" id="cd01561">
    <property type="entry name" value="CBS_like"/>
    <property type="match status" value="1"/>
</dbReference>
<keyword evidence="4 11" id="KW-0028">Amino-acid biosynthesis</keyword>